<dbReference type="SUPFAM" id="SSF51197">
    <property type="entry name" value="Clavaminate synthase-like"/>
    <property type="match status" value="1"/>
</dbReference>
<dbReference type="InterPro" id="IPR011042">
    <property type="entry name" value="6-blade_b-propeller_TolB-like"/>
</dbReference>
<dbReference type="STRING" id="905079.L1JVD6"/>
<protein>
    <recommendedName>
        <fullName evidence="8">Aspartyl/asparaginy/proline hydroxylase domain-containing protein</fullName>
    </recommendedName>
</protein>
<comment type="similarity">
    <text evidence="1">Belongs to the aspartyl/asparaginyl beta-hydroxylase family.</text>
</comment>
<evidence type="ECO:0000313" key="7">
    <source>
        <dbReference type="Proteomes" id="UP000011087"/>
    </source>
</evidence>
<evidence type="ECO:0000256" key="2">
    <source>
        <dbReference type="SAM" id="MobiDB-lite"/>
    </source>
</evidence>
<dbReference type="EMBL" id="JH992973">
    <property type="protein sequence ID" value="EKX52170.1"/>
    <property type="molecule type" value="Genomic_DNA"/>
</dbReference>
<evidence type="ECO:0000256" key="1">
    <source>
        <dbReference type="ARBA" id="ARBA00007730"/>
    </source>
</evidence>
<dbReference type="KEGG" id="gtt:GUITHDRAFT_102072"/>
<proteinExistence type="inferred from homology"/>
<keyword evidence="7" id="KW-1185">Reference proteome</keyword>
<dbReference type="GO" id="GO:0062101">
    <property type="term" value="F:peptidyl-aspartic acid 3-dioxygenase activity"/>
    <property type="evidence" value="ECO:0007669"/>
    <property type="project" value="InterPro"/>
</dbReference>
<dbReference type="eggNOG" id="KOG3696">
    <property type="taxonomic scope" value="Eukaryota"/>
</dbReference>
<dbReference type="Gene3D" id="2.120.10.30">
    <property type="entry name" value="TolB, C-terminal domain"/>
    <property type="match status" value="1"/>
</dbReference>
<dbReference type="InterPro" id="IPR007803">
    <property type="entry name" value="Asp/Arg/Pro-Hydrxlase"/>
</dbReference>
<reference evidence="7" key="2">
    <citation type="submission" date="2012-11" db="EMBL/GenBank/DDBJ databases">
        <authorList>
            <person name="Kuo A."/>
            <person name="Curtis B.A."/>
            <person name="Tanifuji G."/>
            <person name="Burki F."/>
            <person name="Gruber A."/>
            <person name="Irimia M."/>
            <person name="Maruyama S."/>
            <person name="Arias M.C."/>
            <person name="Ball S.G."/>
            <person name="Gile G.H."/>
            <person name="Hirakawa Y."/>
            <person name="Hopkins J.F."/>
            <person name="Rensing S.A."/>
            <person name="Schmutz J."/>
            <person name="Symeonidi A."/>
            <person name="Elias M."/>
            <person name="Eveleigh R.J."/>
            <person name="Herman E.K."/>
            <person name="Klute M.J."/>
            <person name="Nakayama T."/>
            <person name="Obornik M."/>
            <person name="Reyes-Prieto A."/>
            <person name="Armbrust E.V."/>
            <person name="Aves S.J."/>
            <person name="Beiko R.G."/>
            <person name="Coutinho P."/>
            <person name="Dacks J.B."/>
            <person name="Durnford D.G."/>
            <person name="Fast N.M."/>
            <person name="Green B.R."/>
            <person name="Grisdale C."/>
            <person name="Hempe F."/>
            <person name="Henrissat B."/>
            <person name="Hoppner M.P."/>
            <person name="Ishida K.-I."/>
            <person name="Kim E."/>
            <person name="Koreny L."/>
            <person name="Kroth P.G."/>
            <person name="Liu Y."/>
            <person name="Malik S.-B."/>
            <person name="Maier U.G."/>
            <person name="McRose D."/>
            <person name="Mock T."/>
            <person name="Neilson J.A."/>
            <person name="Onodera N.T."/>
            <person name="Poole A.M."/>
            <person name="Pritham E.J."/>
            <person name="Richards T.A."/>
            <person name="Rocap G."/>
            <person name="Roy S.W."/>
            <person name="Sarai C."/>
            <person name="Schaack S."/>
            <person name="Shirato S."/>
            <person name="Slamovits C.H."/>
            <person name="Spencer D.F."/>
            <person name="Suzuki S."/>
            <person name="Worden A.Z."/>
            <person name="Zauner S."/>
            <person name="Barry K."/>
            <person name="Bell C."/>
            <person name="Bharti A.K."/>
            <person name="Crow J.A."/>
            <person name="Grimwood J."/>
            <person name="Kramer R."/>
            <person name="Lindquist E."/>
            <person name="Lucas S."/>
            <person name="Salamov A."/>
            <person name="McFadden G.I."/>
            <person name="Lane C.E."/>
            <person name="Keeling P.J."/>
            <person name="Gray M.W."/>
            <person name="Grigoriev I.V."/>
            <person name="Archibald J.M."/>
        </authorList>
    </citation>
    <scope>NUCLEOTIDE SEQUENCE</scope>
    <source>
        <strain evidence="7">CCMP2712</strain>
    </source>
</reference>
<dbReference type="RefSeq" id="XP_005839150.1">
    <property type="nucleotide sequence ID" value="XM_005839093.1"/>
</dbReference>
<feature type="compositionally biased region" description="Basic and acidic residues" evidence="2">
    <location>
        <begin position="1"/>
        <end position="12"/>
    </location>
</feature>
<dbReference type="HOGENOM" id="CLU_396627_0_0_1"/>
<dbReference type="GO" id="GO:0005783">
    <property type="term" value="C:endoplasmic reticulum"/>
    <property type="evidence" value="ECO:0007669"/>
    <property type="project" value="TreeGrafter"/>
</dbReference>
<evidence type="ECO:0000313" key="6">
    <source>
        <dbReference type="EnsemblProtists" id="EKX52170"/>
    </source>
</evidence>
<name>L1JVD6_GUITC</name>
<dbReference type="SUPFAM" id="SSF63829">
    <property type="entry name" value="Calcium-dependent phosphotriesterase"/>
    <property type="match status" value="1"/>
</dbReference>
<evidence type="ECO:0000313" key="5">
    <source>
        <dbReference type="EMBL" id="EKX52170.1"/>
    </source>
</evidence>
<feature type="domain" description="Aspartyl/asparaginy/proline hydroxylase" evidence="3">
    <location>
        <begin position="114"/>
        <end position="276"/>
    </location>
</feature>
<dbReference type="PANTHER" id="PTHR12366:SF32">
    <property type="entry name" value="ASPARTATE BETA-HYDROXYLASE ISOFORM X1"/>
    <property type="match status" value="1"/>
</dbReference>
<evidence type="ECO:0000259" key="3">
    <source>
        <dbReference type="Pfam" id="PF05118"/>
    </source>
</evidence>
<dbReference type="InterPro" id="IPR039038">
    <property type="entry name" value="ASPH"/>
</dbReference>
<dbReference type="Gene3D" id="2.60.120.330">
    <property type="entry name" value="B-lactam Antibiotic, Isopenicillin N Synthase, Chain"/>
    <property type="match status" value="1"/>
</dbReference>
<dbReference type="InterPro" id="IPR013658">
    <property type="entry name" value="SGL"/>
</dbReference>
<dbReference type="Pfam" id="PF08450">
    <property type="entry name" value="SGL"/>
    <property type="match status" value="1"/>
</dbReference>
<feature type="domain" description="SMP-30/Gluconolactonase/LRE-like region" evidence="4">
    <location>
        <begin position="541"/>
        <end position="694"/>
    </location>
</feature>
<reference evidence="5 7" key="1">
    <citation type="journal article" date="2012" name="Nature">
        <title>Algal genomes reveal evolutionary mosaicism and the fate of nucleomorphs.</title>
        <authorList>
            <consortium name="DOE Joint Genome Institute"/>
            <person name="Curtis B.A."/>
            <person name="Tanifuji G."/>
            <person name="Burki F."/>
            <person name="Gruber A."/>
            <person name="Irimia M."/>
            <person name="Maruyama S."/>
            <person name="Arias M.C."/>
            <person name="Ball S.G."/>
            <person name="Gile G.H."/>
            <person name="Hirakawa Y."/>
            <person name="Hopkins J.F."/>
            <person name="Kuo A."/>
            <person name="Rensing S.A."/>
            <person name="Schmutz J."/>
            <person name="Symeonidi A."/>
            <person name="Elias M."/>
            <person name="Eveleigh R.J."/>
            <person name="Herman E.K."/>
            <person name="Klute M.J."/>
            <person name="Nakayama T."/>
            <person name="Obornik M."/>
            <person name="Reyes-Prieto A."/>
            <person name="Armbrust E.V."/>
            <person name="Aves S.J."/>
            <person name="Beiko R.G."/>
            <person name="Coutinho P."/>
            <person name="Dacks J.B."/>
            <person name="Durnford D.G."/>
            <person name="Fast N.M."/>
            <person name="Green B.R."/>
            <person name="Grisdale C.J."/>
            <person name="Hempel F."/>
            <person name="Henrissat B."/>
            <person name="Hoppner M.P."/>
            <person name="Ishida K."/>
            <person name="Kim E."/>
            <person name="Koreny L."/>
            <person name="Kroth P.G."/>
            <person name="Liu Y."/>
            <person name="Malik S.B."/>
            <person name="Maier U.G."/>
            <person name="McRose D."/>
            <person name="Mock T."/>
            <person name="Neilson J.A."/>
            <person name="Onodera N.T."/>
            <person name="Poole A.M."/>
            <person name="Pritham E.J."/>
            <person name="Richards T.A."/>
            <person name="Rocap G."/>
            <person name="Roy S.W."/>
            <person name="Sarai C."/>
            <person name="Schaack S."/>
            <person name="Shirato S."/>
            <person name="Slamovits C.H."/>
            <person name="Spencer D.F."/>
            <person name="Suzuki S."/>
            <person name="Worden A.Z."/>
            <person name="Zauner S."/>
            <person name="Barry K."/>
            <person name="Bell C."/>
            <person name="Bharti A.K."/>
            <person name="Crow J.A."/>
            <person name="Grimwood J."/>
            <person name="Kramer R."/>
            <person name="Lindquist E."/>
            <person name="Lucas S."/>
            <person name="Salamov A."/>
            <person name="McFadden G.I."/>
            <person name="Lane C.E."/>
            <person name="Keeling P.J."/>
            <person name="Gray M.W."/>
            <person name="Grigoriev I.V."/>
            <person name="Archibald J.M."/>
        </authorList>
    </citation>
    <scope>NUCLEOTIDE SEQUENCE</scope>
    <source>
        <strain evidence="5 7">CCMP2712</strain>
    </source>
</reference>
<feature type="region of interest" description="Disordered" evidence="2">
    <location>
        <begin position="1"/>
        <end position="20"/>
    </location>
</feature>
<dbReference type="OrthoDB" id="438431at2759"/>
<organism evidence="5">
    <name type="scientific">Guillardia theta (strain CCMP2712)</name>
    <name type="common">Cryptophyte</name>
    <dbReference type="NCBI Taxonomy" id="905079"/>
    <lineage>
        <taxon>Eukaryota</taxon>
        <taxon>Cryptophyceae</taxon>
        <taxon>Pyrenomonadales</taxon>
        <taxon>Geminigeraceae</taxon>
        <taxon>Guillardia</taxon>
    </lineage>
</organism>
<dbReference type="EnsemblProtists" id="EKX52170">
    <property type="protein sequence ID" value="EKX52170"/>
    <property type="gene ID" value="GUITHDRAFT_102072"/>
</dbReference>
<sequence length="695" mass="78032">MERKTEDDRSDSSDEEETEEYSQLWQKVEKVFEEFHLSPFAMAAAKKWVKLMADPSKTNLTRIRDWLLLRINNKHRAPPASRWQKGCPDLVPGLRALPFWDRGMPEMGWVREIEDHFEDVKEELLNLRGKKGFQPFRQPKWSTKLASDDVGAVSHDKGDWNVFYLFLHNEKFEENCAKCPKTVELIERIAPRQYKHAFFSALNPGTHVIAHTGPTNKKLRCHLPVTGVEGSRLRVADEVREQEEGVCYVFDDSFEHEAWHDGTSTRIVLIFDVWHPDFSDEEVKFLGYLQKSQMKEEQRMSAGQDSEDNFYSLLRKTKDLLVDDSWWIAPDEASAHGRRKHRVYVGGLGWMDVSTAGGGGVRVLPKKARPETSIYVSGEPTYAELLVCERMGMLEQVMAGSCLRGGLMPRLFHLHRPCYDDDDCYSCDVCGYPSQPTEHAIKGEVTNERASVQSYSPIVWTMQHPCLEFENSKWQIFAEGESSWSGLARDINAKDKVAIYVASSGTGEIVKLVDQGDGSAQIVQKIPTGGVPSSLAFDEVGAIFVGDIALKCILSHPPEDSEFQVLVSDYEGQQFFGPNSLCFDSNGTLFFTDSGPMGDTSLSNPKGSVFCVSSEDQLLKPLAVNCLAHPSGIAVSPDGSCVYVAETMANRILRFIRRPTGVYMCSVFHTFSGGFGPTSLACDSKSNLYVCRWAS</sequence>
<dbReference type="PANTHER" id="PTHR12366">
    <property type="entry name" value="ASPARTYL/ASPARAGINYL BETA-HYDROXYLASE"/>
    <property type="match status" value="1"/>
</dbReference>
<evidence type="ECO:0008006" key="8">
    <source>
        <dbReference type="Google" id="ProtNLM"/>
    </source>
</evidence>
<dbReference type="InterPro" id="IPR027443">
    <property type="entry name" value="IPNS-like_sf"/>
</dbReference>
<dbReference type="AlphaFoldDB" id="L1JVD6"/>
<accession>L1JVD6</accession>
<dbReference type="Pfam" id="PF05118">
    <property type="entry name" value="Asp_Arg_Hydrox"/>
    <property type="match status" value="1"/>
</dbReference>
<dbReference type="Proteomes" id="UP000011087">
    <property type="component" value="Unassembled WGS sequence"/>
</dbReference>
<reference evidence="6" key="3">
    <citation type="submission" date="2016-03" db="UniProtKB">
        <authorList>
            <consortium name="EnsemblProtists"/>
        </authorList>
    </citation>
    <scope>IDENTIFICATION</scope>
</reference>
<dbReference type="GeneID" id="17309029"/>
<dbReference type="PaxDb" id="55529-EKX52170"/>
<gene>
    <name evidence="5" type="ORF">GUITHDRAFT_102072</name>
</gene>
<evidence type="ECO:0000259" key="4">
    <source>
        <dbReference type="Pfam" id="PF08450"/>
    </source>
</evidence>